<organism evidence="1 2">
    <name type="scientific">Kitasatospora paracochleata</name>
    <dbReference type="NCBI Taxonomy" id="58354"/>
    <lineage>
        <taxon>Bacteria</taxon>
        <taxon>Bacillati</taxon>
        <taxon>Actinomycetota</taxon>
        <taxon>Actinomycetes</taxon>
        <taxon>Kitasatosporales</taxon>
        <taxon>Streptomycetaceae</taxon>
        <taxon>Kitasatospora</taxon>
    </lineage>
</organism>
<name>A0ABT1J563_9ACTN</name>
<proteinExistence type="predicted"/>
<comment type="caution">
    <text evidence="1">The sequence shown here is derived from an EMBL/GenBank/DDBJ whole genome shotgun (WGS) entry which is preliminary data.</text>
</comment>
<sequence length="191" mass="20881">MDEKERGERLAEQEAALDALLADLGVTYDAEPDERVARLAARAPGYERYHRIGHKRQLALRTLDGDRATTARHADAVLRALLADDDPSSPNWLTGVLVPAIGRRQVQRALVAAVEHGTPYAQGCAVGVWHWAQAPLRYASEEARRAGRPTASSRAEREELADVAADFAAACRRALADCPDPWARERLAAQA</sequence>
<gene>
    <name evidence="1" type="ORF">FHR36_005741</name>
</gene>
<accession>A0ABT1J563</accession>
<reference evidence="1 2" key="1">
    <citation type="submission" date="2022-06" db="EMBL/GenBank/DDBJ databases">
        <title>Sequencing the genomes of 1000 actinobacteria strains.</title>
        <authorList>
            <person name="Klenk H.-P."/>
        </authorList>
    </citation>
    <scope>NUCLEOTIDE SEQUENCE [LARGE SCALE GENOMIC DNA]</scope>
    <source>
        <strain evidence="1 2">DSM 41656</strain>
    </source>
</reference>
<evidence type="ECO:0000313" key="2">
    <source>
        <dbReference type="Proteomes" id="UP001206483"/>
    </source>
</evidence>
<keyword evidence="2" id="KW-1185">Reference proteome</keyword>
<evidence type="ECO:0000313" key="1">
    <source>
        <dbReference type="EMBL" id="MCP2312575.1"/>
    </source>
</evidence>
<dbReference type="RefSeq" id="WP_253801730.1">
    <property type="nucleotide sequence ID" value="NZ_BAAAUB010000095.1"/>
</dbReference>
<protein>
    <submittedName>
        <fullName evidence="1">Uncharacterized protein</fullName>
    </submittedName>
</protein>
<dbReference type="EMBL" id="JAMZDX010000005">
    <property type="protein sequence ID" value="MCP2312575.1"/>
    <property type="molecule type" value="Genomic_DNA"/>
</dbReference>
<dbReference type="Proteomes" id="UP001206483">
    <property type="component" value="Unassembled WGS sequence"/>
</dbReference>